<organism evidence="2 3">
    <name type="scientific">Brevibacterium marinum</name>
    <dbReference type="NCBI Taxonomy" id="418643"/>
    <lineage>
        <taxon>Bacteria</taxon>
        <taxon>Bacillati</taxon>
        <taxon>Actinomycetota</taxon>
        <taxon>Actinomycetes</taxon>
        <taxon>Micrococcales</taxon>
        <taxon>Brevibacteriaceae</taxon>
        <taxon>Brevibacterium</taxon>
    </lineage>
</organism>
<dbReference type="SUPFAM" id="SSF51735">
    <property type="entry name" value="NAD(P)-binding Rossmann-fold domains"/>
    <property type="match status" value="1"/>
</dbReference>
<evidence type="ECO:0000259" key="1">
    <source>
        <dbReference type="Pfam" id="PF13460"/>
    </source>
</evidence>
<evidence type="ECO:0000313" key="2">
    <source>
        <dbReference type="EMBL" id="NJC55005.1"/>
    </source>
</evidence>
<dbReference type="PANTHER" id="PTHR15020:SF50">
    <property type="entry name" value="UPF0659 PROTEIN YMR090W"/>
    <property type="match status" value="1"/>
</dbReference>
<keyword evidence="3" id="KW-1185">Reference proteome</keyword>
<dbReference type="InterPro" id="IPR036291">
    <property type="entry name" value="NAD(P)-bd_dom_sf"/>
</dbReference>
<dbReference type="PANTHER" id="PTHR15020">
    <property type="entry name" value="FLAVIN REDUCTASE-RELATED"/>
    <property type="match status" value="1"/>
</dbReference>
<evidence type="ECO:0000313" key="3">
    <source>
        <dbReference type="Proteomes" id="UP000576792"/>
    </source>
</evidence>
<feature type="domain" description="NAD(P)-binding" evidence="1">
    <location>
        <begin position="7"/>
        <end position="188"/>
    </location>
</feature>
<reference evidence="2 3" key="1">
    <citation type="submission" date="2020-03" db="EMBL/GenBank/DDBJ databases">
        <title>Sequencing the genomes of 1000 actinobacteria strains.</title>
        <authorList>
            <person name="Klenk H.-P."/>
        </authorList>
    </citation>
    <scope>NUCLEOTIDE SEQUENCE [LARGE SCALE GENOMIC DNA]</scope>
    <source>
        <strain evidence="2 3">DSM 18964</strain>
    </source>
</reference>
<proteinExistence type="predicted"/>
<dbReference type="Gene3D" id="3.40.50.720">
    <property type="entry name" value="NAD(P)-binding Rossmann-like Domain"/>
    <property type="match status" value="1"/>
</dbReference>
<comment type="caution">
    <text evidence="2">The sequence shown here is derived from an EMBL/GenBank/DDBJ whole genome shotgun (WGS) entry which is preliminary data.</text>
</comment>
<dbReference type="AlphaFoldDB" id="A0A846RU49"/>
<dbReference type="Pfam" id="PF13460">
    <property type="entry name" value="NAD_binding_10"/>
    <property type="match status" value="1"/>
</dbReference>
<protein>
    <submittedName>
        <fullName evidence="2">Uncharacterized protein YbjT (DUF2867 family)</fullName>
    </submittedName>
</protein>
<dbReference type="Proteomes" id="UP000576792">
    <property type="component" value="Unassembled WGS sequence"/>
</dbReference>
<sequence>MRILVIGAHGRTGYRIVEQLRTHGHEVLGTVRQTQHLDTLRAIGAEGAVLDLMTATTTEIEALAARADAVVYAAGSGHGSPPNEVLRLDRDAIIAAADASIAAGADRFMLISAHRADQDYGVPHIDHLLRAKRAADSHVSRLDLGWTIVRPDDLVDDPGQGTVTIADEVPQGVLSRDDLAAVLVTAIELDLARCRRFEVIGGTREIEKALHDL</sequence>
<name>A0A846RU49_9MICO</name>
<dbReference type="RefSeq" id="WP_167949100.1">
    <property type="nucleotide sequence ID" value="NZ_BAAAPQ010000026.1"/>
</dbReference>
<accession>A0A846RU49</accession>
<dbReference type="EMBL" id="JAATJN010000001">
    <property type="protein sequence ID" value="NJC55005.1"/>
    <property type="molecule type" value="Genomic_DNA"/>
</dbReference>
<dbReference type="InterPro" id="IPR016040">
    <property type="entry name" value="NAD(P)-bd_dom"/>
</dbReference>
<gene>
    <name evidence="2" type="ORF">BKA07_000040</name>
</gene>